<sequence>LSKTINSDVENFVTDFISQRRNSNVSFGITSVGKHDFFIGDSVQEGRVPLK</sequence>
<feature type="non-terminal residue" evidence="1">
    <location>
        <position position="1"/>
    </location>
</feature>
<accession>A0AA38CRQ9</accession>
<keyword evidence="2" id="KW-1185">Reference proteome</keyword>
<dbReference type="AlphaFoldDB" id="A0AA38CRQ9"/>
<evidence type="ECO:0000313" key="2">
    <source>
        <dbReference type="Proteomes" id="UP000824469"/>
    </source>
</evidence>
<evidence type="ECO:0000313" key="1">
    <source>
        <dbReference type="EMBL" id="KAH9304427.1"/>
    </source>
</evidence>
<gene>
    <name evidence="1" type="ORF">KI387_008831</name>
</gene>
<name>A0AA38CRQ9_TAXCH</name>
<proteinExistence type="predicted"/>
<reference evidence="1 2" key="1">
    <citation type="journal article" date="2021" name="Nat. Plants">
        <title>The Taxus genome provides insights into paclitaxel biosynthesis.</title>
        <authorList>
            <person name="Xiong X."/>
            <person name="Gou J."/>
            <person name="Liao Q."/>
            <person name="Li Y."/>
            <person name="Zhou Q."/>
            <person name="Bi G."/>
            <person name="Li C."/>
            <person name="Du R."/>
            <person name="Wang X."/>
            <person name="Sun T."/>
            <person name="Guo L."/>
            <person name="Liang H."/>
            <person name="Lu P."/>
            <person name="Wu Y."/>
            <person name="Zhang Z."/>
            <person name="Ro D.K."/>
            <person name="Shang Y."/>
            <person name="Huang S."/>
            <person name="Yan J."/>
        </authorList>
    </citation>
    <scope>NUCLEOTIDE SEQUENCE [LARGE SCALE GENOMIC DNA]</scope>
    <source>
        <strain evidence="1">Ta-2019</strain>
    </source>
</reference>
<comment type="caution">
    <text evidence="1">The sequence shown here is derived from an EMBL/GenBank/DDBJ whole genome shotgun (WGS) entry which is preliminary data.</text>
</comment>
<protein>
    <submittedName>
        <fullName evidence="1">Uncharacterized protein</fullName>
    </submittedName>
</protein>
<feature type="non-terminal residue" evidence="1">
    <location>
        <position position="51"/>
    </location>
</feature>
<organism evidence="1 2">
    <name type="scientific">Taxus chinensis</name>
    <name type="common">Chinese yew</name>
    <name type="synonym">Taxus wallichiana var. chinensis</name>
    <dbReference type="NCBI Taxonomy" id="29808"/>
    <lineage>
        <taxon>Eukaryota</taxon>
        <taxon>Viridiplantae</taxon>
        <taxon>Streptophyta</taxon>
        <taxon>Embryophyta</taxon>
        <taxon>Tracheophyta</taxon>
        <taxon>Spermatophyta</taxon>
        <taxon>Pinopsida</taxon>
        <taxon>Pinidae</taxon>
        <taxon>Conifers II</taxon>
        <taxon>Cupressales</taxon>
        <taxon>Taxaceae</taxon>
        <taxon>Taxus</taxon>
    </lineage>
</organism>
<dbReference type="EMBL" id="JAHRHJ020000008">
    <property type="protein sequence ID" value="KAH9304427.1"/>
    <property type="molecule type" value="Genomic_DNA"/>
</dbReference>
<dbReference type="Proteomes" id="UP000824469">
    <property type="component" value="Unassembled WGS sequence"/>
</dbReference>